<evidence type="ECO:0000313" key="2">
    <source>
        <dbReference type="EMBL" id="KZN45842.1"/>
    </source>
</evidence>
<dbReference type="InterPro" id="IPR041394">
    <property type="entry name" value="HEPN_Cthe2314"/>
</dbReference>
<name>A0A167AVA3_9GAMM</name>
<comment type="caution">
    <text evidence="2">The sequence shown here is derived from an EMBL/GenBank/DDBJ whole genome shotgun (WGS) entry which is preliminary data.</text>
</comment>
<accession>A0A167AVA3</accession>
<protein>
    <recommendedName>
        <fullName evidence="1">Cthe-2314-like HEPN domain-containing protein</fullName>
    </recommendedName>
</protein>
<reference evidence="2 3" key="1">
    <citation type="submission" date="2013-07" db="EMBL/GenBank/DDBJ databases">
        <title>Comparative Genomic and Metabolomic Analysis of Twelve Strains of Pseudoalteromonas luteoviolacea.</title>
        <authorList>
            <person name="Vynne N.G."/>
            <person name="Mansson M."/>
            <person name="Gram L."/>
        </authorList>
    </citation>
    <scope>NUCLEOTIDE SEQUENCE [LARGE SCALE GENOMIC DNA]</scope>
    <source>
        <strain evidence="2 3">H33</strain>
    </source>
</reference>
<dbReference type="Proteomes" id="UP000076503">
    <property type="component" value="Unassembled WGS sequence"/>
</dbReference>
<dbReference type="OrthoDB" id="7068403at2"/>
<dbReference type="AlphaFoldDB" id="A0A167AVA3"/>
<gene>
    <name evidence="2" type="ORF">N476_25090</name>
</gene>
<proteinExistence type="predicted"/>
<dbReference type="Pfam" id="PF18730">
    <property type="entry name" value="HEPN_Cthe2314"/>
    <property type="match status" value="1"/>
</dbReference>
<evidence type="ECO:0000313" key="3">
    <source>
        <dbReference type="Proteomes" id="UP000076503"/>
    </source>
</evidence>
<dbReference type="RefSeq" id="WP_063363853.1">
    <property type="nucleotide sequence ID" value="NZ_AUXZ01000125.1"/>
</dbReference>
<organism evidence="2 3">
    <name type="scientific">Pseudoalteromonas luteoviolacea H33</name>
    <dbReference type="NCBI Taxonomy" id="1365251"/>
    <lineage>
        <taxon>Bacteria</taxon>
        <taxon>Pseudomonadati</taxon>
        <taxon>Pseudomonadota</taxon>
        <taxon>Gammaproteobacteria</taxon>
        <taxon>Alteromonadales</taxon>
        <taxon>Pseudoalteromonadaceae</taxon>
        <taxon>Pseudoalteromonas</taxon>
    </lineage>
</organism>
<dbReference type="EMBL" id="AUXZ01000125">
    <property type="protein sequence ID" value="KZN45842.1"/>
    <property type="molecule type" value="Genomic_DNA"/>
</dbReference>
<dbReference type="PATRIC" id="fig|1365251.3.peg.4701"/>
<sequence>MKHSENSQIQDFMPLVANVLQKGLQALSDGQSTYSADPIEQYAYSVFSRVSEIDNAFKGIEITIEYLKKGCYSESDFSFAEHHAFHVENYLLRLTSVVDRAYLLAGSSLFMSDEKIEAWDGKKLITSKLKLESADSLKVLNKMNRQIDALKKTRNKVAHQAGYSNKNLCAVEFIENSESPEIYEELTRHLSLQELKEIIISDVLPNFESVAKLLHELVEELIGCLSFVYHDLLART</sequence>
<feature type="domain" description="Cthe-2314-like HEPN" evidence="1">
    <location>
        <begin position="65"/>
        <end position="200"/>
    </location>
</feature>
<evidence type="ECO:0000259" key="1">
    <source>
        <dbReference type="Pfam" id="PF18730"/>
    </source>
</evidence>